<feature type="transmembrane region" description="Helical" evidence="3">
    <location>
        <begin position="124"/>
        <end position="143"/>
    </location>
</feature>
<keyword evidence="3" id="KW-0812">Transmembrane</keyword>
<feature type="transmembrane region" description="Helical" evidence="3">
    <location>
        <begin position="248"/>
        <end position="264"/>
    </location>
</feature>
<feature type="domain" description="Cytochrome c-type biogenesis protein CcmF C-terminal" evidence="5">
    <location>
        <begin position="328"/>
        <end position="619"/>
    </location>
</feature>
<protein>
    <submittedName>
        <fullName evidence="6">Cytochrome c assembly protein</fullName>
    </submittedName>
</protein>
<dbReference type="PRINTS" id="PR01410">
    <property type="entry name" value="CCBIOGENESIS"/>
</dbReference>
<dbReference type="GO" id="GO:0020037">
    <property type="term" value="F:heme binding"/>
    <property type="evidence" value="ECO:0007669"/>
    <property type="project" value="InterPro"/>
</dbReference>
<dbReference type="InterPro" id="IPR032523">
    <property type="entry name" value="CcmF_C"/>
</dbReference>
<feature type="transmembrane region" description="Helical" evidence="3">
    <location>
        <begin position="387"/>
        <end position="409"/>
    </location>
</feature>
<keyword evidence="7" id="KW-1185">Reference proteome</keyword>
<organism evidence="6 7">
    <name type="scientific">Desulfovibrio ferrophilus</name>
    <dbReference type="NCBI Taxonomy" id="241368"/>
    <lineage>
        <taxon>Bacteria</taxon>
        <taxon>Pseudomonadati</taxon>
        <taxon>Thermodesulfobacteriota</taxon>
        <taxon>Desulfovibrionia</taxon>
        <taxon>Desulfovibrionales</taxon>
        <taxon>Desulfovibrionaceae</taxon>
        <taxon>Desulfovibrio</taxon>
    </lineage>
</organism>
<feature type="transmembrane region" description="Helical" evidence="3">
    <location>
        <begin position="421"/>
        <end position="438"/>
    </location>
</feature>
<evidence type="ECO:0000259" key="4">
    <source>
        <dbReference type="Pfam" id="PF01578"/>
    </source>
</evidence>
<feature type="transmembrane region" description="Helical" evidence="3">
    <location>
        <begin position="476"/>
        <end position="496"/>
    </location>
</feature>
<comment type="similarity">
    <text evidence="1">Belongs to the CcmF/CycK/Ccl1/NrfE/CcsA family.</text>
</comment>
<dbReference type="InterPro" id="IPR003567">
    <property type="entry name" value="Cyt_c_biogenesis"/>
</dbReference>
<dbReference type="InterPro" id="IPR002541">
    <property type="entry name" value="Cyt_c_assembly"/>
</dbReference>
<keyword evidence="3" id="KW-0472">Membrane</keyword>
<feature type="domain" description="Cytochrome c assembly protein" evidence="4">
    <location>
        <begin position="88"/>
        <end position="295"/>
    </location>
</feature>
<feature type="transmembrane region" description="Helical" evidence="3">
    <location>
        <begin position="210"/>
        <end position="228"/>
    </location>
</feature>
<name>A0A2Z6AYN7_9BACT</name>
<dbReference type="AlphaFoldDB" id="A0A2Z6AYN7"/>
<feature type="transmembrane region" description="Helical" evidence="3">
    <location>
        <begin position="176"/>
        <end position="198"/>
    </location>
</feature>
<dbReference type="KEGG" id="dfl:DFE_1646"/>
<feature type="transmembrane region" description="Helical" evidence="3">
    <location>
        <begin position="276"/>
        <end position="297"/>
    </location>
</feature>
<dbReference type="PANTHER" id="PTHR43653:SF1">
    <property type="entry name" value="CYTOCHROME C-TYPE BIOGENESIS PROTEIN CCMF"/>
    <property type="match status" value="1"/>
</dbReference>
<sequence length="625" mass="68718">MQLIGFFCLAVALLITVGSGLACAWGLWTRREEPVRIAEYGQSGAMLLFGMACAILLRALVARDFSFQYVASYTDTFLPMFYAVTAFWAGQAGSFLFWAVCVAVMAGIFSQTKSYRDLTPQTKAWFWLLHAGVQAFFLLVLVGPTNPFLTLDPVPAEGTGLNPLLRNPGMIFHPPLLFFGYAGFTVPACLAVAVWITGDPKGWLSAGRNWSLVSWLFLTSGIVLGAWWSYMELGWGGYWAWDPVENASLIPWLAATAFLHTAVIQNRRNALHKTNVFFIVLTLLLCFFATYVVRSGVIDSLHAFGDGGVGGPLLTFMIAMLAIGAIGALQGKDKTARQLDEFLSRQGLLLVAAWLFLAVGVVVLLGTMWPVISNIWSPNPQGMDAGFYNRVCLPLFTLMALFLVFCPWLGWKGGLRNKKMFLAVAATLIPAAGFFWSLGVHDMLPLVAASSATSALAGIVALFATQPFMRRSRMMWGAYGVHVGLALMVLGIAFSGPYKQEIETVLAKGESVTLGAYEFTYTDHHEHADQSMARFEAYLDVSKDGKPFGQLRPERHQYRNWQQAFAEVSVIPSLGDEVYSTVLGHDKEGKASFKISVNPLVNWVWIGGTLMTLFPLLALGRRKQD</sequence>
<evidence type="ECO:0000256" key="3">
    <source>
        <dbReference type="SAM" id="Phobius"/>
    </source>
</evidence>
<feature type="transmembrane region" description="Helical" evidence="3">
    <location>
        <begin position="40"/>
        <end position="57"/>
    </location>
</feature>
<keyword evidence="2" id="KW-0201">Cytochrome c-type biogenesis</keyword>
<feature type="transmembrane region" description="Helical" evidence="3">
    <location>
        <begin position="349"/>
        <end position="372"/>
    </location>
</feature>
<evidence type="ECO:0000256" key="1">
    <source>
        <dbReference type="ARBA" id="ARBA00009186"/>
    </source>
</evidence>
<feature type="transmembrane region" description="Helical" evidence="3">
    <location>
        <begin position="600"/>
        <end position="619"/>
    </location>
</feature>
<dbReference type="EMBL" id="AP017378">
    <property type="protein sequence ID" value="BBD08372.1"/>
    <property type="molecule type" value="Genomic_DNA"/>
</dbReference>
<dbReference type="PANTHER" id="PTHR43653">
    <property type="entry name" value="CYTOCHROME C ASSEMBLY PROTEIN-RELATED"/>
    <property type="match status" value="1"/>
</dbReference>
<gene>
    <name evidence="6" type="ORF">DFE_1646</name>
</gene>
<feature type="transmembrane region" description="Helical" evidence="3">
    <location>
        <begin position="309"/>
        <end position="329"/>
    </location>
</feature>
<evidence type="ECO:0000313" key="7">
    <source>
        <dbReference type="Proteomes" id="UP000269883"/>
    </source>
</evidence>
<proteinExistence type="inferred from homology"/>
<evidence type="ECO:0000256" key="2">
    <source>
        <dbReference type="ARBA" id="ARBA00022748"/>
    </source>
</evidence>
<dbReference type="GO" id="GO:0017004">
    <property type="term" value="P:cytochrome complex assembly"/>
    <property type="evidence" value="ECO:0007669"/>
    <property type="project" value="UniProtKB-KW"/>
</dbReference>
<dbReference type="GO" id="GO:0016020">
    <property type="term" value="C:membrane"/>
    <property type="evidence" value="ECO:0007669"/>
    <property type="project" value="InterPro"/>
</dbReference>
<evidence type="ECO:0000259" key="5">
    <source>
        <dbReference type="Pfam" id="PF16327"/>
    </source>
</evidence>
<dbReference type="OrthoDB" id="9761451at2"/>
<dbReference type="Pfam" id="PF16327">
    <property type="entry name" value="CcmF_C"/>
    <property type="match status" value="1"/>
</dbReference>
<dbReference type="RefSeq" id="WP_126378413.1">
    <property type="nucleotide sequence ID" value="NZ_AP017378.1"/>
</dbReference>
<accession>A0A2Z6AYN7</accession>
<keyword evidence="3" id="KW-1133">Transmembrane helix</keyword>
<dbReference type="Pfam" id="PF01578">
    <property type="entry name" value="Cytochrom_C_asm"/>
    <property type="match status" value="1"/>
</dbReference>
<dbReference type="Proteomes" id="UP000269883">
    <property type="component" value="Chromosome"/>
</dbReference>
<dbReference type="GO" id="GO:0015232">
    <property type="term" value="F:heme transmembrane transporter activity"/>
    <property type="evidence" value="ECO:0007669"/>
    <property type="project" value="InterPro"/>
</dbReference>
<feature type="transmembrane region" description="Helical" evidence="3">
    <location>
        <begin position="444"/>
        <end position="464"/>
    </location>
</feature>
<reference evidence="6 7" key="1">
    <citation type="journal article" date="2018" name="Sci. Adv.">
        <title>Multi-heme cytochromes provide a pathway for survival in energy-limited environments.</title>
        <authorList>
            <person name="Deng X."/>
            <person name="Dohmae N."/>
            <person name="Nealson K.H."/>
            <person name="Hashimoto K."/>
            <person name="Okamoto A."/>
        </authorList>
    </citation>
    <scope>NUCLEOTIDE SEQUENCE [LARGE SCALE GENOMIC DNA]</scope>
    <source>
        <strain evidence="6 7">IS5</strain>
    </source>
</reference>
<evidence type="ECO:0000313" key="6">
    <source>
        <dbReference type="EMBL" id="BBD08372.1"/>
    </source>
</evidence>